<keyword evidence="2" id="KW-1185">Reference proteome</keyword>
<protein>
    <submittedName>
        <fullName evidence="1">Uncharacterized protein</fullName>
    </submittedName>
</protein>
<name>A0A2J6S5H4_HYAVF</name>
<reference evidence="1 2" key="1">
    <citation type="submission" date="2016-04" db="EMBL/GenBank/DDBJ databases">
        <title>A degradative enzymes factory behind the ericoid mycorrhizal symbiosis.</title>
        <authorList>
            <consortium name="DOE Joint Genome Institute"/>
            <person name="Martino E."/>
            <person name="Morin E."/>
            <person name="Grelet G."/>
            <person name="Kuo A."/>
            <person name="Kohler A."/>
            <person name="Daghino S."/>
            <person name="Barry K."/>
            <person name="Choi C."/>
            <person name="Cichocki N."/>
            <person name="Clum A."/>
            <person name="Copeland A."/>
            <person name="Hainaut M."/>
            <person name="Haridas S."/>
            <person name="Labutti K."/>
            <person name="Lindquist E."/>
            <person name="Lipzen A."/>
            <person name="Khouja H.-R."/>
            <person name="Murat C."/>
            <person name="Ohm R."/>
            <person name="Olson A."/>
            <person name="Spatafora J."/>
            <person name="Veneault-Fourrey C."/>
            <person name="Henrissat B."/>
            <person name="Grigoriev I."/>
            <person name="Martin F."/>
            <person name="Perotto S."/>
        </authorList>
    </citation>
    <scope>NUCLEOTIDE SEQUENCE [LARGE SCALE GENOMIC DNA]</scope>
    <source>
        <strain evidence="1 2">F</strain>
    </source>
</reference>
<dbReference type="OrthoDB" id="5221199at2759"/>
<dbReference type="EMBL" id="KZ613939">
    <property type="protein sequence ID" value="PMD46007.1"/>
    <property type="molecule type" value="Genomic_DNA"/>
</dbReference>
<dbReference type="AlphaFoldDB" id="A0A2J6S5H4"/>
<organism evidence="1 2">
    <name type="scientific">Hyaloscypha variabilis (strain UAMH 11265 / GT02V1 / F)</name>
    <name type="common">Meliniomyces variabilis</name>
    <dbReference type="NCBI Taxonomy" id="1149755"/>
    <lineage>
        <taxon>Eukaryota</taxon>
        <taxon>Fungi</taxon>
        <taxon>Dikarya</taxon>
        <taxon>Ascomycota</taxon>
        <taxon>Pezizomycotina</taxon>
        <taxon>Leotiomycetes</taxon>
        <taxon>Helotiales</taxon>
        <taxon>Hyaloscyphaceae</taxon>
        <taxon>Hyaloscypha</taxon>
        <taxon>Hyaloscypha variabilis</taxon>
    </lineage>
</organism>
<evidence type="ECO:0000313" key="1">
    <source>
        <dbReference type="EMBL" id="PMD46007.1"/>
    </source>
</evidence>
<evidence type="ECO:0000313" key="2">
    <source>
        <dbReference type="Proteomes" id="UP000235786"/>
    </source>
</evidence>
<accession>A0A2J6S5H4</accession>
<gene>
    <name evidence="1" type="ORF">L207DRAFT_523452</name>
</gene>
<proteinExistence type="predicted"/>
<dbReference type="Proteomes" id="UP000235786">
    <property type="component" value="Unassembled WGS sequence"/>
</dbReference>
<sequence>MYGYHEKTKAHLSYQDVKELLKDLTNTSFMSLKQYWEVYNELSHLNDKHFLSTMRDKIYVELLDTLIKNKNEILGEQVEIVQATPGLIKPGEGDARTGIPTTILDPHNYENNDLWRYWPPDSNENVATRGHIFVLNRTSLDLKIRPGEKTSQLTFRLVYRDIPDLKYTINQSKDGGFGVQIVPRLFSIFEMNS</sequence>